<sequence>MKKIVLITRWSYTLTSLWIIMAEKRINKYLCPIPDCDKRYTRPCLLRQHVSSHNNERPYACSHPGCGKRFFRSSHLKVHSWTHSDKKPLSCPICLKGFVTNQQLSRHEKTHKIQDILDGVENDSVLPGDDMNEQGENASHVCPYLGCSDEFTTESFLTEHMLDIHMMSPIVQGAEPQLTSENNLGNEGSSIDPVENNTGDWNDLSCKTTECSSFEPFERPTQLIAHYDWDHAFVPESLYYTGINEKSDQS</sequence>
<dbReference type="PROSITE" id="PS50157">
    <property type="entry name" value="ZINC_FINGER_C2H2_2"/>
    <property type="match status" value="3"/>
</dbReference>
<dbReference type="Gene3D" id="3.30.160.60">
    <property type="entry name" value="Classic Zinc Finger"/>
    <property type="match status" value="3"/>
</dbReference>
<feature type="domain" description="C2H2-type" evidence="7">
    <location>
        <begin position="59"/>
        <end position="88"/>
    </location>
</feature>
<evidence type="ECO:0000256" key="3">
    <source>
        <dbReference type="ARBA" id="ARBA00022771"/>
    </source>
</evidence>
<dbReference type="AlphaFoldDB" id="A0A7H9HWA9"/>
<name>A0A7H9HWA9_9SACH</name>
<evidence type="ECO:0000259" key="7">
    <source>
        <dbReference type="PROSITE" id="PS50157"/>
    </source>
</evidence>
<proteinExistence type="predicted"/>
<dbReference type="GO" id="GO:0008270">
    <property type="term" value="F:zinc ion binding"/>
    <property type="evidence" value="ECO:0007669"/>
    <property type="project" value="UniProtKB-KW"/>
</dbReference>
<dbReference type="FunFam" id="3.30.160.60:FF:000125">
    <property type="entry name" value="Putative zinc finger protein 143"/>
    <property type="match status" value="1"/>
</dbReference>
<keyword evidence="4" id="KW-0862">Zinc</keyword>
<keyword evidence="1" id="KW-0479">Metal-binding</keyword>
<dbReference type="InterPro" id="IPR013087">
    <property type="entry name" value="Znf_C2H2_type"/>
</dbReference>
<feature type="domain" description="C2H2-type" evidence="7">
    <location>
        <begin position="29"/>
        <end position="58"/>
    </location>
</feature>
<dbReference type="PANTHER" id="PTHR23235">
    <property type="entry name" value="KRUEPPEL-LIKE TRANSCRIPTION FACTOR"/>
    <property type="match status" value="1"/>
</dbReference>
<evidence type="ECO:0000313" key="9">
    <source>
        <dbReference type="Proteomes" id="UP000510647"/>
    </source>
</evidence>
<dbReference type="Proteomes" id="UP000510647">
    <property type="component" value="Chromosome 5"/>
</dbReference>
<accession>A0A7H9HWA9</accession>
<dbReference type="PROSITE" id="PS00028">
    <property type="entry name" value="ZINC_FINGER_C2H2_1"/>
    <property type="match status" value="4"/>
</dbReference>
<evidence type="ECO:0000313" key="8">
    <source>
        <dbReference type="EMBL" id="QLQ80662.1"/>
    </source>
</evidence>
<keyword evidence="9" id="KW-1185">Reference proteome</keyword>
<dbReference type="SUPFAM" id="SSF57667">
    <property type="entry name" value="beta-beta-alpha zinc fingers"/>
    <property type="match status" value="1"/>
</dbReference>
<feature type="domain" description="C2H2-type" evidence="7">
    <location>
        <begin position="89"/>
        <end position="116"/>
    </location>
</feature>
<evidence type="ECO:0000256" key="4">
    <source>
        <dbReference type="ARBA" id="ARBA00022833"/>
    </source>
</evidence>
<keyword evidence="3 5" id="KW-0863">Zinc-finger</keyword>
<dbReference type="GO" id="GO:0000978">
    <property type="term" value="F:RNA polymerase II cis-regulatory region sequence-specific DNA binding"/>
    <property type="evidence" value="ECO:0007669"/>
    <property type="project" value="UniProtKB-ARBA"/>
</dbReference>
<dbReference type="SMART" id="SM00355">
    <property type="entry name" value="ZnF_C2H2"/>
    <property type="match status" value="5"/>
</dbReference>
<protein>
    <recommendedName>
        <fullName evidence="7">C2H2-type domain-containing protein</fullName>
    </recommendedName>
</protein>
<feature type="region of interest" description="Disordered" evidence="6">
    <location>
        <begin position="178"/>
        <end position="198"/>
    </location>
</feature>
<dbReference type="Pfam" id="PF00096">
    <property type="entry name" value="zf-C2H2"/>
    <property type="match status" value="2"/>
</dbReference>
<dbReference type="GO" id="GO:0000981">
    <property type="term" value="F:DNA-binding transcription factor activity, RNA polymerase II-specific"/>
    <property type="evidence" value="ECO:0007669"/>
    <property type="project" value="TreeGrafter"/>
</dbReference>
<reference evidence="8 9" key="1">
    <citation type="submission" date="2020-06" db="EMBL/GenBank/DDBJ databases">
        <title>The yeast mating-type switching endonuclease HO is a domesticated member of an unorthodox homing genetic element family.</title>
        <authorList>
            <person name="Coughlan A.Y."/>
            <person name="Lombardi L."/>
            <person name="Braun-Galleani S."/>
            <person name="Martos A.R."/>
            <person name="Galeote V."/>
            <person name="Bigey F."/>
            <person name="Dequin S."/>
            <person name="Byrne K.P."/>
            <person name="Wolfe K.H."/>
        </authorList>
    </citation>
    <scope>NUCLEOTIDE SEQUENCE [LARGE SCALE GENOMIC DNA]</scope>
    <source>
        <strain evidence="8 9">CBS2947</strain>
    </source>
</reference>
<evidence type="ECO:0000256" key="5">
    <source>
        <dbReference type="PROSITE-ProRule" id="PRU00042"/>
    </source>
</evidence>
<evidence type="ECO:0000256" key="2">
    <source>
        <dbReference type="ARBA" id="ARBA00022737"/>
    </source>
</evidence>
<dbReference type="Pfam" id="PF13894">
    <property type="entry name" value="zf-C2H2_4"/>
    <property type="match status" value="1"/>
</dbReference>
<dbReference type="InterPro" id="IPR036236">
    <property type="entry name" value="Znf_C2H2_sf"/>
</dbReference>
<dbReference type="OrthoDB" id="3437960at2759"/>
<organism evidence="8 9">
    <name type="scientific">Torulaspora globosa</name>
    <dbReference type="NCBI Taxonomy" id="48254"/>
    <lineage>
        <taxon>Eukaryota</taxon>
        <taxon>Fungi</taxon>
        <taxon>Dikarya</taxon>
        <taxon>Ascomycota</taxon>
        <taxon>Saccharomycotina</taxon>
        <taxon>Saccharomycetes</taxon>
        <taxon>Saccharomycetales</taxon>
        <taxon>Saccharomycetaceae</taxon>
        <taxon>Torulaspora</taxon>
    </lineage>
</organism>
<evidence type="ECO:0000256" key="1">
    <source>
        <dbReference type="ARBA" id="ARBA00022723"/>
    </source>
</evidence>
<dbReference type="PANTHER" id="PTHR23235:SF120">
    <property type="entry name" value="KRUPPEL-LIKE FACTOR 15"/>
    <property type="match status" value="1"/>
</dbReference>
<gene>
    <name evidence="8" type="ORF">HG537_0E00150</name>
</gene>
<dbReference type="EMBL" id="CP059271">
    <property type="protein sequence ID" value="QLQ80662.1"/>
    <property type="molecule type" value="Genomic_DNA"/>
</dbReference>
<keyword evidence="2" id="KW-0677">Repeat</keyword>
<evidence type="ECO:0000256" key="6">
    <source>
        <dbReference type="SAM" id="MobiDB-lite"/>
    </source>
</evidence>